<feature type="compositionally biased region" description="Basic and acidic residues" evidence="1">
    <location>
        <begin position="206"/>
        <end position="220"/>
    </location>
</feature>
<feature type="compositionally biased region" description="Low complexity" evidence="1">
    <location>
        <begin position="40"/>
        <end position="50"/>
    </location>
</feature>
<reference evidence="3" key="1">
    <citation type="submission" date="2016-11" db="UniProtKB">
        <authorList>
            <consortium name="WormBaseParasite"/>
        </authorList>
    </citation>
    <scope>IDENTIFICATION</scope>
</reference>
<proteinExistence type="predicted"/>
<dbReference type="AlphaFoldDB" id="A0A1I8FJV8"/>
<dbReference type="Proteomes" id="UP000095280">
    <property type="component" value="Unplaced"/>
</dbReference>
<name>A0A1I8FJV8_9PLAT</name>
<evidence type="ECO:0000313" key="2">
    <source>
        <dbReference type="Proteomes" id="UP000095280"/>
    </source>
</evidence>
<feature type="compositionally biased region" description="Polar residues" evidence="1">
    <location>
        <begin position="72"/>
        <end position="82"/>
    </location>
</feature>
<feature type="compositionally biased region" description="Acidic residues" evidence="1">
    <location>
        <begin position="407"/>
        <end position="416"/>
    </location>
</feature>
<sequence length="466" mass="50891">PESDARVAQLEKENFMLKTRIKQLEDTVTQLDQQLKRRPSAGLGAAAPAARSRRFGCPAGEVHGCWRPPLNNPNESSGSSTNPRDRLLKSTPEPKSTLPPVPLPADRRDVDLDSEPRWRLGDEPFREDADEPVLPSRDFNSGGGGSWFSGRMEHSVRESDGTVRRTVTTVGPDGRRSSVTTVETPDGRVRPAARATNGAPGSESELAERQRAEERAKSDEAVANLIGSAPTRSASMEPTRGVIARRAAPRRWRASISDDDDAAVDSDGRDESNGQQFGRSENDSLKDTEAALAAASARREKLQAPDPNRRLSILNRLRWSSSSRSEQPRDAFDAERQVELDSRLAELASARERATQLESRLARCDGAELREARSAAAALEAAKTDLLLTLRSLKSGRSRPDTLGEGNDPDADADGDELSVSFRDFVSPGASWRRCARRMTVCAVGRRQQLRQPRVCGGCGGINDKR</sequence>
<keyword evidence="2" id="KW-1185">Reference proteome</keyword>
<evidence type="ECO:0000313" key="3">
    <source>
        <dbReference type="WBParaSite" id="maker-unitig_35970-snap-gene-0.2-mRNA-1"/>
    </source>
</evidence>
<organism evidence="2 3">
    <name type="scientific">Macrostomum lignano</name>
    <dbReference type="NCBI Taxonomy" id="282301"/>
    <lineage>
        <taxon>Eukaryota</taxon>
        <taxon>Metazoa</taxon>
        <taxon>Spiralia</taxon>
        <taxon>Lophotrochozoa</taxon>
        <taxon>Platyhelminthes</taxon>
        <taxon>Rhabditophora</taxon>
        <taxon>Macrostomorpha</taxon>
        <taxon>Macrostomida</taxon>
        <taxon>Macrostomidae</taxon>
        <taxon>Macrostomum</taxon>
    </lineage>
</organism>
<evidence type="ECO:0000256" key="1">
    <source>
        <dbReference type="SAM" id="MobiDB-lite"/>
    </source>
</evidence>
<protein>
    <submittedName>
        <fullName evidence="3">Cnn_1N domain-containing protein</fullName>
    </submittedName>
</protein>
<dbReference type="WBParaSite" id="maker-unitig_35970-snap-gene-0.2-mRNA-1">
    <property type="protein sequence ID" value="maker-unitig_35970-snap-gene-0.2-mRNA-1"/>
    <property type="gene ID" value="maker-unitig_35970-snap-gene-0.2"/>
</dbReference>
<feature type="compositionally biased region" description="Basic and acidic residues" evidence="1">
    <location>
        <begin position="105"/>
        <end position="127"/>
    </location>
</feature>
<feature type="compositionally biased region" description="Basic and acidic residues" evidence="1">
    <location>
        <begin position="151"/>
        <end position="163"/>
    </location>
</feature>
<feature type="region of interest" description="Disordered" evidence="1">
    <location>
        <begin position="32"/>
        <end position="286"/>
    </location>
</feature>
<feature type="region of interest" description="Disordered" evidence="1">
    <location>
        <begin position="397"/>
        <end position="416"/>
    </location>
</feature>
<accession>A0A1I8FJV8</accession>